<reference evidence="2" key="2">
    <citation type="submission" date="2022-01" db="EMBL/GenBank/DDBJ databases">
        <authorList>
            <person name="Yamashiro T."/>
            <person name="Shiraishi A."/>
            <person name="Satake H."/>
            <person name="Nakayama K."/>
        </authorList>
    </citation>
    <scope>NUCLEOTIDE SEQUENCE</scope>
</reference>
<comment type="caution">
    <text evidence="2">The sequence shown here is derived from an EMBL/GenBank/DDBJ whole genome shotgun (WGS) entry which is preliminary data.</text>
</comment>
<proteinExistence type="predicted"/>
<name>A0ABQ5D732_9ASTR</name>
<keyword evidence="3" id="KW-1185">Reference proteome</keyword>
<reference evidence="2" key="1">
    <citation type="journal article" date="2022" name="Int. J. Mol. Sci.">
        <title>Draft Genome of Tanacetum Coccineum: Genomic Comparison of Closely Related Tanacetum-Family Plants.</title>
        <authorList>
            <person name="Yamashiro T."/>
            <person name="Shiraishi A."/>
            <person name="Nakayama K."/>
            <person name="Satake H."/>
        </authorList>
    </citation>
    <scope>NUCLEOTIDE SEQUENCE</scope>
</reference>
<feature type="region of interest" description="Disordered" evidence="1">
    <location>
        <begin position="1"/>
        <end position="53"/>
    </location>
</feature>
<dbReference type="Proteomes" id="UP001151760">
    <property type="component" value="Unassembled WGS sequence"/>
</dbReference>
<protein>
    <submittedName>
        <fullName evidence="2">Uncharacterized protein</fullName>
    </submittedName>
</protein>
<organism evidence="2 3">
    <name type="scientific">Tanacetum coccineum</name>
    <dbReference type="NCBI Taxonomy" id="301880"/>
    <lineage>
        <taxon>Eukaryota</taxon>
        <taxon>Viridiplantae</taxon>
        <taxon>Streptophyta</taxon>
        <taxon>Embryophyta</taxon>
        <taxon>Tracheophyta</taxon>
        <taxon>Spermatophyta</taxon>
        <taxon>Magnoliopsida</taxon>
        <taxon>eudicotyledons</taxon>
        <taxon>Gunneridae</taxon>
        <taxon>Pentapetalae</taxon>
        <taxon>asterids</taxon>
        <taxon>campanulids</taxon>
        <taxon>Asterales</taxon>
        <taxon>Asteraceae</taxon>
        <taxon>Asteroideae</taxon>
        <taxon>Anthemideae</taxon>
        <taxon>Anthemidinae</taxon>
        <taxon>Tanacetum</taxon>
    </lineage>
</organism>
<evidence type="ECO:0000313" key="2">
    <source>
        <dbReference type="EMBL" id="GJT34660.1"/>
    </source>
</evidence>
<dbReference type="EMBL" id="BQNB010014984">
    <property type="protein sequence ID" value="GJT34660.1"/>
    <property type="molecule type" value="Genomic_DNA"/>
</dbReference>
<sequence>MSPAPSLEPPLDHRSTVVGNGGQRWSTGDGPTRRPPPDHRRTTGQPPSDHRSMAVDRQLMVGLNGGHRCHHVQPSGTTVATHGMKWQLTWLLTWRGGDITLLLSFELTTKGFIYTSIKGSNRDEKGSK</sequence>
<gene>
    <name evidence="2" type="ORF">Tco_0925079</name>
</gene>
<feature type="compositionally biased region" description="Basic and acidic residues" evidence="1">
    <location>
        <begin position="31"/>
        <end position="41"/>
    </location>
</feature>
<accession>A0ABQ5D732</accession>
<evidence type="ECO:0000256" key="1">
    <source>
        <dbReference type="SAM" id="MobiDB-lite"/>
    </source>
</evidence>
<evidence type="ECO:0000313" key="3">
    <source>
        <dbReference type="Proteomes" id="UP001151760"/>
    </source>
</evidence>